<reference evidence="3" key="1">
    <citation type="journal article" date="2017" name="Front. Plant Sci.">
        <title>Climate Clever Clovers: New Paradigm to Reduce the Environmental Footprint of Ruminants by Breeding Low Methanogenic Forages Utilizing Haplotype Variation.</title>
        <authorList>
            <person name="Kaur P."/>
            <person name="Appels R."/>
            <person name="Bayer P.E."/>
            <person name="Keeble-Gagnere G."/>
            <person name="Wang J."/>
            <person name="Hirakawa H."/>
            <person name="Shirasawa K."/>
            <person name="Vercoe P."/>
            <person name="Stefanova K."/>
            <person name="Durmic Z."/>
            <person name="Nichols P."/>
            <person name="Revell C."/>
            <person name="Isobe S.N."/>
            <person name="Edwards D."/>
            <person name="Erskine W."/>
        </authorList>
    </citation>
    <scope>NUCLEOTIDE SEQUENCE [LARGE SCALE GENOMIC DNA]</scope>
    <source>
        <strain evidence="3">cv. Daliak</strain>
    </source>
</reference>
<dbReference type="Gene3D" id="2.60.120.200">
    <property type="match status" value="1"/>
</dbReference>
<dbReference type="OrthoDB" id="1411429at2759"/>
<dbReference type="Proteomes" id="UP000242715">
    <property type="component" value="Unassembled WGS sequence"/>
</dbReference>
<protein>
    <recommendedName>
        <fullName evidence="1">Xyloglucan endo-transglycosylase C-terminal domain-containing protein</fullName>
    </recommendedName>
</protein>
<evidence type="ECO:0000259" key="1">
    <source>
        <dbReference type="Pfam" id="PF06955"/>
    </source>
</evidence>
<dbReference type="GO" id="GO:0004553">
    <property type="term" value="F:hydrolase activity, hydrolyzing O-glycosyl compounds"/>
    <property type="evidence" value="ECO:0007669"/>
    <property type="project" value="InterPro"/>
</dbReference>
<accession>A0A2Z6NTZ6</accession>
<dbReference type="EMBL" id="DF973531">
    <property type="protein sequence ID" value="GAU33557.1"/>
    <property type="molecule type" value="Genomic_DNA"/>
</dbReference>
<proteinExistence type="predicted"/>
<dbReference type="GO" id="GO:0044042">
    <property type="term" value="P:glucan metabolic process"/>
    <property type="evidence" value="ECO:0007669"/>
    <property type="project" value="InterPro"/>
</dbReference>
<dbReference type="Pfam" id="PF06955">
    <property type="entry name" value="XET_C"/>
    <property type="match status" value="1"/>
</dbReference>
<evidence type="ECO:0000313" key="3">
    <source>
        <dbReference type="Proteomes" id="UP000242715"/>
    </source>
</evidence>
<dbReference type="AlphaFoldDB" id="A0A2Z6NTZ6"/>
<dbReference type="InterPro" id="IPR010713">
    <property type="entry name" value="XET_C"/>
</dbReference>
<sequence length="94" mass="11172">MATIWNSTWAANGAPVNWNDAPFEAHYREFSINACQVQTTIIEECNSSRYWWNAAKFWELNPRQKVIYKKVRSKYLIYDYCTKMPRSLECRGLP</sequence>
<dbReference type="GO" id="GO:0048046">
    <property type="term" value="C:apoplast"/>
    <property type="evidence" value="ECO:0007669"/>
    <property type="project" value="InterPro"/>
</dbReference>
<dbReference type="InterPro" id="IPR044791">
    <property type="entry name" value="Beta-glucanase/XTH"/>
</dbReference>
<keyword evidence="3" id="KW-1185">Reference proteome</keyword>
<dbReference type="GO" id="GO:0016762">
    <property type="term" value="F:xyloglucan:xyloglucosyl transferase activity"/>
    <property type="evidence" value="ECO:0007669"/>
    <property type="project" value="InterPro"/>
</dbReference>
<dbReference type="InterPro" id="IPR013320">
    <property type="entry name" value="ConA-like_dom_sf"/>
</dbReference>
<dbReference type="SUPFAM" id="SSF49899">
    <property type="entry name" value="Concanavalin A-like lectins/glucanases"/>
    <property type="match status" value="1"/>
</dbReference>
<name>A0A2Z6NTZ6_TRISU</name>
<feature type="domain" description="Xyloglucan endo-transglycosylase C-terminal" evidence="1">
    <location>
        <begin position="47"/>
        <end position="82"/>
    </location>
</feature>
<gene>
    <name evidence="2" type="ORF">TSUD_143490</name>
</gene>
<dbReference type="PANTHER" id="PTHR31062">
    <property type="entry name" value="XYLOGLUCAN ENDOTRANSGLUCOSYLASE/HYDROLASE PROTEIN 8-RELATED"/>
    <property type="match status" value="1"/>
</dbReference>
<evidence type="ECO:0000313" key="2">
    <source>
        <dbReference type="EMBL" id="GAU33557.1"/>
    </source>
</evidence>
<organism evidence="2 3">
    <name type="scientific">Trifolium subterraneum</name>
    <name type="common">Subterranean clover</name>
    <dbReference type="NCBI Taxonomy" id="3900"/>
    <lineage>
        <taxon>Eukaryota</taxon>
        <taxon>Viridiplantae</taxon>
        <taxon>Streptophyta</taxon>
        <taxon>Embryophyta</taxon>
        <taxon>Tracheophyta</taxon>
        <taxon>Spermatophyta</taxon>
        <taxon>Magnoliopsida</taxon>
        <taxon>eudicotyledons</taxon>
        <taxon>Gunneridae</taxon>
        <taxon>Pentapetalae</taxon>
        <taxon>rosids</taxon>
        <taxon>fabids</taxon>
        <taxon>Fabales</taxon>
        <taxon>Fabaceae</taxon>
        <taxon>Papilionoideae</taxon>
        <taxon>50 kb inversion clade</taxon>
        <taxon>NPAAA clade</taxon>
        <taxon>Hologalegina</taxon>
        <taxon>IRL clade</taxon>
        <taxon>Trifolieae</taxon>
        <taxon>Trifolium</taxon>
    </lineage>
</organism>